<dbReference type="EnsemblMetazoa" id="CapteT224008">
    <property type="protein sequence ID" value="CapteP224008"/>
    <property type="gene ID" value="CapteG224008"/>
</dbReference>
<dbReference type="InterPro" id="IPR003874">
    <property type="entry name" value="CDC45"/>
</dbReference>
<sequence>MYVRDLKTDFYDRIQQQRLLILVSLDVDSLCACKILQSLFQCDQVLHTIIPVTGKQSLERAYLENSEGVKFVLLLNCGATFDIIETLRPDDGVVFFICDNHLPVHLNSIFNQVQVQILGKEDDTENLPEFTDLFRDSDDEEDEEEVRRPVFNRTHHITLQDDSGDDSDSSQPKRKKFDEKSLMKKRDKRLWEQKRRELVFQYEEFSKYGTSVAFVMYELAWKMSKDTNDLLWLAIVGITEQYVNGKVERDRYMEGLQFLQGHVSRLNHWSEDEENTLSVDCLRISFETELRLCLFRHWSLFESLCHSQYTACKFKVWTLKGKKRLHEFLAEMGLPLVQCKQKYSSMEVHLRDSIKEMMTKFIEKYGIHEHDLFLPSFLASYGYKNRFCASDVVRVCATLLESMEKDVTPSDSFFRALDVLNRKCTSVMEVGLEQAKLQQKAIVTQVQSFLDMNQIISAGPFLYALVQEGTPDGKYFSNPLCLVRLARFTLEAYCAMSKNKRVRNLPLVIGASLDSDLGVMLVAGIPPISDSKCINCFGKAFEQAASSTNSRVNQDSFDSHVMELKTEDRSKFFDALISLLH</sequence>
<name>R7TNX1_CAPTE</name>
<evidence type="ECO:0000256" key="4">
    <source>
        <dbReference type="ARBA" id="ARBA00023242"/>
    </source>
</evidence>
<dbReference type="GO" id="GO:1902977">
    <property type="term" value="P:mitotic DNA replication preinitiation complex assembly"/>
    <property type="evidence" value="ECO:0007669"/>
    <property type="project" value="TreeGrafter"/>
</dbReference>
<dbReference type="GO" id="GO:0006270">
    <property type="term" value="P:DNA replication initiation"/>
    <property type="evidence" value="ECO:0007669"/>
    <property type="project" value="InterPro"/>
</dbReference>
<dbReference type="GO" id="GO:0003697">
    <property type="term" value="F:single-stranded DNA binding"/>
    <property type="evidence" value="ECO:0007669"/>
    <property type="project" value="TreeGrafter"/>
</dbReference>
<evidence type="ECO:0000256" key="1">
    <source>
        <dbReference type="ARBA" id="ARBA00004123"/>
    </source>
</evidence>
<protein>
    <submittedName>
        <fullName evidence="7 8">Uncharacterized protein</fullName>
    </submittedName>
</protein>
<evidence type="ECO:0000313" key="9">
    <source>
        <dbReference type="Proteomes" id="UP000014760"/>
    </source>
</evidence>
<feature type="region of interest" description="Disordered" evidence="6">
    <location>
        <begin position="157"/>
        <end position="181"/>
    </location>
</feature>
<comment type="subcellular location">
    <subcellularLocation>
        <location evidence="1">Nucleus</location>
    </subcellularLocation>
</comment>
<dbReference type="Proteomes" id="UP000014760">
    <property type="component" value="Unassembled WGS sequence"/>
</dbReference>
<dbReference type="STRING" id="283909.R7TNX1"/>
<reference evidence="8" key="3">
    <citation type="submission" date="2015-06" db="UniProtKB">
        <authorList>
            <consortium name="EnsemblMetazoa"/>
        </authorList>
    </citation>
    <scope>IDENTIFICATION</scope>
</reference>
<evidence type="ECO:0000256" key="3">
    <source>
        <dbReference type="ARBA" id="ARBA00022705"/>
    </source>
</evidence>
<dbReference type="AlphaFoldDB" id="R7TNX1"/>
<dbReference type="Pfam" id="PF02724">
    <property type="entry name" value="CDC45"/>
    <property type="match status" value="1"/>
</dbReference>
<evidence type="ECO:0000313" key="8">
    <source>
        <dbReference type="EnsemblMetazoa" id="CapteP224008"/>
    </source>
</evidence>
<dbReference type="OMA" id="EDCFMEA"/>
<keyword evidence="4" id="KW-0539">Nucleus</keyword>
<organism evidence="7">
    <name type="scientific">Capitella teleta</name>
    <name type="common">Polychaete worm</name>
    <dbReference type="NCBI Taxonomy" id="283909"/>
    <lineage>
        <taxon>Eukaryota</taxon>
        <taxon>Metazoa</taxon>
        <taxon>Spiralia</taxon>
        <taxon>Lophotrochozoa</taxon>
        <taxon>Annelida</taxon>
        <taxon>Polychaeta</taxon>
        <taxon>Sedentaria</taxon>
        <taxon>Scolecida</taxon>
        <taxon>Capitellidae</taxon>
        <taxon>Capitella</taxon>
    </lineage>
</organism>
<dbReference type="PANTHER" id="PTHR10507:SF0">
    <property type="entry name" value="CELL DIVISION CONTROL PROTEIN 45 HOMOLOG"/>
    <property type="match status" value="1"/>
</dbReference>
<dbReference type="OrthoDB" id="10258882at2759"/>
<reference evidence="9" key="1">
    <citation type="submission" date="2012-12" db="EMBL/GenBank/DDBJ databases">
        <authorList>
            <person name="Hellsten U."/>
            <person name="Grimwood J."/>
            <person name="Chapman J.A."/>
            <person name="Shapiro H."/>
            <person name="Aerts A."/>
            <person name="Otillar R.P."/>
            <person name="Terry A.Y."/>
            <person name="Boore J.L."/>
            <person name="Simakov O."/>
            <person name="Marletaz F."/>
            <person name="Cho S.-J."/>
            <person name="Edsinger-Gonzales E."/>
            <person name="Havlak P."/>
            <person name="Kuo D.-H."/>
            <person name="Larsson T."/>
            <person name="Lv J."/>
            <person name="Arendt D."/>
            <person name="Savage R."/>
            <person name="Osoegawa K."/>
            <person name="de Jong P."/>
            <person name="Lindberg D.R."/>
            <person name="Seaver E.C."/>
            <person name="Weisblat D.A."/>
            <person name="Putnam N.H."/>
            <person name="Grigoriev I.V."/>
            <person name="Rokhsar D.S."/>
        </authorList>
    </citation>
    <scope>NUCLEOTIDE SEQUENCE</scope>
    <source>
        <strain evidence="9">I ESC-2004</strain>
    </source>
</reference>
<dbReference type="HOGENOM" id="CLU_005871_4_0_1"/>
<dbReference type="GO" id="GO:0000727">
    <property type="term" value="P:double-strand break repair via break-induced replication"/>
    <property type="evidence" value="ECO:0007669"/>
    <property type="project" value="TreeGrafter"/>
</dbReference>
<reference evidence="7 9" key="2">
    <citation type="journal article" date="2013" name="Nature">
        <title>Insights into bilaterian evolution from three spiralian genomes.</title>
        <authorList>
            <person name="Simakov O."/>
            <person name="Marletaz F."/>
            <person name="Cho S.J."/>
            <person name="Edsinger-Gonzales E."/>
            <person name="Havlak P."/>
            <person name="Hellsten U."/>
            <person name="Kuo D.H."/>
            <person name="Larsson T."/>
            <person name="Lv J."/>
            <person name="Arendt D."/>
            <person name="Savage R."/>
            <person name="Osoegawa K."/>
            <person name="de Jong P."/>
            <person name="Grimwood J."/>
            <person name="Chapman J.A."/>
            <person name="Shapiro H."/>
            <person name="Aerts A."/>
            <person name="Otillar R.P."/>
            <person name="Terry A.Y."/>
            <person name="Boore J.L."/>
            <person name="Grigoriev I.V."/>
            <person name="Lindberg D.R."/>
            <person name="Seaver E.C."/>
            <person name="Weisblat D.A."/>
            <person name="Putnam N.H."/>
            <person name="Rokhsar D.S."/>
        </authorList>
    </citation>
    <scope>NUCLEOTIDE SEQUENCE</scope>
    <source>
        <strain evidence="7 9">I ESC-2004</strain>
    </source>
</reference>
<dbReference type="PANTHER" id="PTHR10507">
    <property type="entry name" value="CDC45-RELATED PROTEIN"/>
    <property type="match status" value="1"/>
</dbReference>
<proteinExistence type="inferred from homology"/>
<evidence type="ECO:0000256" key="6">
    <source>
        <dbReference type="SAM" id="MobiDB-lite"/>
    </source>
</evidence>
<dbReference type="FunCoup" id="R7TNX1">
    <property type="interactions" value="1079"/>
</dbReference>
<keyword evidence="5" id="KW-0131">Cell cycle</keyword>
<dbReference type="GO" id="GO:0003682">
    <property type="term" value="F:chromatin binding"/>
    <property type="evidence" value="ECO:0007669"/>
    <property type="project" value="TreeGrafter"/>
</dbReference>
<evidence type="ECO:0000313" key="7">
    <source>
        <dbReference type="EMBL" id="ELT95314.1"/>
    </source>
</evidence>
<comment type="similarity">
    <text evidence="2">Belongs to the CDC45 family.</text>
</comment>
<dbReference type="GO" id="GO:0031261">
    <property type="term" value="C:DNA replication preinitiation complex"/>
    <property type="evidence" value="ECO:0007669"/>
    <property type="project" value="TreeGrafter"/>
</dbReference>
<dbReference type="GO" id="GO:0003688">
    <property type="term" value="F:DNA replication origin binding"/>
    <property type="evidence" value="ECO:0007669"/>
    <property type="project" value="TreeGrafter"/>
</dbReference>
<accession>R7TNX1</accession>
<evidence type="ECO:0000256" key="2">
    <source>
        <dbReference type="ARBA" id="ARBA00010727"/>
    </source>
</evidence>
<evidence type="ECO:0000256" key="5">
    <source>
        <dbReference type="ARBA" id="ARBA00023306"/>
    </source>
</evidence>
<gene>
    <name evidence="7" type="ORF">CAPTEDRAFT_224008</name>
</gene>
<keyword evidence="9" id="KW-1185">Reference proteome</keyword>
<dbReference type="EMBL" id="KB309161">
    <property type="protein sequence ID" value="ELT95314.1"/>
    <property type="molecule type" value="Genomic_DNA"/>
</dbReference>
<dbReference type="EMBL" id="AMQN01011895">
    <property type="status" value="NOT_ANNOTATED_CDS"/>
    <property type="molecule type" value="Genomic_DNA"/>
</dbReference>
<keyword evidence="3" id="KW-0235">DNA replication</keyword>